<feature type="transmembrane region" description="Helical" evidence="1">
    <location>
        <begin position="51"/>
        <end position="72"/>
    </location>
</feature>
<reference evidence="2" key="1">
    <citation type="journal article" date="2020" name="Stud. Mycol.">
        <title>101 Dothideomycetes genomes: a test case for predicting lifestyles and emergence of pathogens.</title>
        <authorList>
            <person name="Haridas S."/>
            <person name="Albert R."/>
            <person name="Binder M."/>
            <person name="Bloem J."/>
            <person name="Labutti K."/>
            <person name="Salamov A."/>
            <person name="Andreopoulos B."/>
            <person name="Baker S."/>
            <person name="Barry K."/>
            <person name="Bills G."/>
            <person name="Bluhm B."/>
            <person name="Cannon C."/>
            <person name="Castanera R."/>
            <person name="Culley D."/>
            <person name="Daum C."/>
            <person name="Ezra D."/>
            <person name="Gonzalez J."/>
            <person name="Henrissat B."/>
            <person name="Kuo A."/>
            <person name="Liang C."/>
            <person name="Lipzen A."/>
            <person name="Lutzoni F."/>
            <person name="Magnuson J."/>
            <person name="Mondo S."/>
            <person name="Nolan M."/>
            <person name="Ohm R."/>
            <person name="Pangilinan J."/>
            <person name="Park H.-J."/>
            <person name="Ramirez L."/>
            <person name="Alfaro M."/>
            <person name="Sun H."/>
            <person name="Tritt A."/>
            <person name="Yoshinaga Y."/>
            <person name="Zwiers L.-H."/>
            <person name="Turgeon B."/>
            <person name="Goodwin S."/>
            <person name="Spatafora J."/>
            <person name="Crous P."/>
            <person name="Grigoriev I."/>
        </authorList>
    </citation>
    <scope>NUCLEOTIDE SEQUENCE</scope>
    <source>
        <strain evidence="2">CBS 480.64</strain>
    </source>
</reference>
<sequence>MNYRWISSQKDNHSPDDQHLNRRRYLKEAPSGAIILFHICKHGLNLLRNQTLFNVLFVVFLIIMEDLAIHIFNFGDCYWLFPSSGPC</sequence>
<gene>
    <name evidence="2" type="ORF">K470DRAFT_175009</name>
</gene>
<dbReference type="EMBL" id="MU005965">
    <property type="protein sequence ID" value="KAF2862562.1"/>
    <property type="molecule type" value="Genomic_DNA"/>
</dbReference>
<dbReference type="AlphaFoldDB" id="A0A6A7C5N7"/>
<dbReference type="Proteomes" id="UP000799421">
    <property type="component" value="Unassembled WGS sequence"/>
</dbReference>
<protein>
    <submittedName>
        <fullName evidence="2">Uncharacterized protein</fullName>
    </submittedName>
</protein>
<accession>A0A6A7C5N7</accession>
<name>A0A6A7C5N7_9PEZI</name>
<evidence type="ECO:0000313" key="3">
    <source>
        <dbReference type="Proteomes" id="UP000799421"/>
    </source>
</evidence>
<keyword evidence="1" id="KW-1133">Transmembrane helix</keyword>
<organism evidence="2 3">
    <name type="scientific">Piedraia hortae CBS 480.64</name>
    <dbReference type="NCBI Taxonomy" id="1314780"/>
    <lineage>
        <taxon>Eukaryota</taxon>
        <taxon>Fungi</taxon>
        <taxon>Dikarya</taxon>
        <taxon>Ascomycota</taxon>
        <taxon>Pezizomycotina</taxon>
        <taxon>Dothideomycetes</taxon>
        <taxon>Dothideomycetidae</taxon>
        <taxon>Capnodiales</taxon>
        <taxon>Piedraiaceae</taxon>
        <taxon>Piedraia</taxon>
    </lineage>
</organism>
<evidence type="ECO:0000256" key="1">
    <source>
        <dbReference type="SAM" id="Phobius"/>
    </source>
</evidence>
<evidence type="ECO:0000313" key="2">
    <source>
        <dbReference type="EMBL" id="KAF2862562.1"/>
    </source>
</evidence>
<keyword evidence="1" id="KW-0812">Transmembrane</keyword>
<keyword evidence="3" id="KW-1185">Reference proteome</keyword>
<proteinExistence type="predicted"/>
<keyword evidence="1" id="KW-0472">Membrane</keyword>